<reference evidence="2" key="1">
    <citation type="submission" date="2020-07" db="EMBL/GenBank/DDBJ databases">
        <authorList>
            <person name="Lin J."/>
        </authorList>
    </citation>
    <scope>NUCLEOTIDE SEQUENCE</scope>
</reference>
<evidence type="ECO:0000256" key="1">
    <source>
        <dbReference type="SAM" id="MobiDB-lite"/>
    </source>
</evidence>
<accession>A0A6V7NXC0</accession>
<dbReference type="EMBL" id="LR862143">
    <property type="protein sequence ID" value="CAD1823272.1"/>
    <property type="molecule type" value="Genomic_DNA"/>
</dbReference>
<gene>
    <name evidence="2" type="ORF">CB5_LOCUS6483</name>
</gene>
<protein>
    <submittedName>
        <fullName evidence="2">Uncharacterized protein</fullName>
    </submittedName>
</protein>
<dbReference type="AlphaFoldDB" id="A0A6V7NXC0"/>
<evidence type="ECO:0000313" key="2">
    <source>
        <dbReference type="EMBL" id="CAD1823272.1"/>
    </source>
</evidence>
<name>A0A6V7NXC0_ANACO</name>
<feature type="region of interest" description="Disordered" evidence="1">
    <location>
        <begin position="104"/>
        <end position="123"/>
    </location>
</feature>
<proteinExistence type="predicted"/>
<feature type="region of interest" description="Disordered" evidence="1">
    <location>
        <begin position="57"/>
        <end position="92"/>
    </location>
</feature>
<sequence>MHAGVAELMSDVSQIRSGNKRVQLEGQHRGFDVIKASWIRSVDVSWIRDVAFVDSDVGRGQPVGVPPASGDPPPSSPTSPGHHRRWEEPLDPCPSLCGCGSLRRRRRRSQQPPSFPSLPDLNGREHDDRGKLLIIVLTLDSVGETPFRCFGGVDPVEPFRLLFRVCAHSFGDPRLFRCLRR</sequence>
<organism evidence="2">
    <name type="scientific">Ananas comosus var. bracteatus</name>
    <name type="common">red pineapple</name>
    <dbReference type="NCBI Taxonomy" id="296719"/>
    <lineage>
        <taxon>Eukaryota</taxon>
        <taxon>Viridiplantae</taxon>
        <taxon>Streptophyta</taxon>
        <taxon>Embryophyta</taxon>
        <taxon>Tracheophyta</taxon>
        <taxon>Spermatophyta</taxon>
        <taxon>Magnoliopsida</taxon>
        <taxon>Liliopsida</taxon>
        <taxon>Poales</taxon>
        <taxon>Bromeliaceae</taxon>
        <taxon>Bromelioideae</taxon>
        <taxon>Ananas</taxon>
    </lineage>
</organism>